<evidence type="ECO:0000256" key="13">
    <source>
        <dbReference type="SAM" id="MobiDB-lite"/>
    </source>
</evidence>
<comment type="subcellular location">
    <subcellularLocation>
        <location evidence="1">Nucleus</location>
    </subcellularLocation>
</comment>
<accession>A0A8C2UY41</accession>
<evidence type="ECO:0000256" key="9">
    <source>
        <dbReference type="ARBA" id="ARBA00023163"/>
    </source>
</evidence>
<evidence type="ECO:0000256" key="6">
    <source>
        <dbReference type="ARBA" id="ARBA00022843"/>
    </source>
</evidence>
<evidence type="ECO:0000256" key="1">
    <source>
        <dbReference type="ARBA" id="ARBA00004123"/>
    </source>
</evidence>
<evidence type="ECO:0000256" key="10">
    <source>
        <dbReference type="ARBA" id="ARBA00023242"/>
    </source>
</evidence>
<keyword evidence="3" id="KW-1017">Isopeptide bond</keyword>
<dbReference type="InterPro" id="IPR013763">
    <property type="entry name" value="Cyclin-like_dom"/>
</dbReference>
<keyword evidence="16" id="KW-1185">Reference proteome</keyword>
<dbReference type="InterPro" id="IPR047321">
    <property type="entry name" value="CYCLIN_CCNT2_rpt1"/>
</dbReference>
<dbReference type="RefSeq" id="XP_005390809.1">
    <property type="nucleotide sequence ID" value="XM_005390752.2"/>
</dbReference>
<evidence type="ECO:0000313" key="15">
    <source>
        <dbReference type="Ensembl" id="ENSCLAP00000005979.1"/>
    </source>
</evidence>
<feature type="compositionally biased region" description="Basic and acidic residues" evidence="13">
    <location>
        <begin position="521"/>
        <end position="547"/>
    </location>
</feature>
<dbReference type="InterPro" id="IPR006671">
    <property type="entry name" value="Cyclin_N"/>
</dbReference>
<feature type="compositionally biased region" description="Low complexity" evidence="13">
    <location>
        <begin position="610"/>
        <end position="620"/>
    </location>
</feature>
<comment type="similarity">
    <text evidence="2">Belongs to the cyclin family. Cyclin C subfamily.</text>
</comment>
<dbReference type="AlphaFoldDB" id="A0A8C2UY41"/>
<dbReference type="GeneID" id="102004860"/>
<proteinExistence type="inferred from homology"/>
<dbReference type="InterPro" id="IPR036915">
    <property type="entry name" value="Cyclin-like_sf"/>
</dbReference>
<reference evidence="15" key="1">
    <citation type="submission" date="2025-08" db="UniProtKB">
        <authorList>
            <consortium name="Ensembl"/>
        </authorList>
    </citation>
    <scope>IDENTIFICATION</scope>
</reference>
<evidence type="ECO:0000256" key="11">
    <source>
        <dbReference type="ARBA" id="ARBA00023306"/>
    </source>
</evidence>
<dbReference type="SUPFAM" id="SSF47954">
    <property type="entry name" value="Cyclin-like"/>
    <property type="match status" value="2"/>
</dbReference>
<evidence type="ECO:0000256" key="5">
    <source>
        <dbReference type="ARBA" id="ARBA00022618"/>
    </source>
</evidence>
<dbReference type="InterPro" id="IPR043198">
    <property type="entry name" value="Cyclin/Ssn8"/>
</dbReference>
<evidence type="ECO:0000256" key="3">
    <source>
        <dbReference type="ARBA" id="ARBA00022499"/>
    </source>
</evidence>
<evidence type="ECO:0000256" key="12">
    <source>
        <dbReference type="RuleBase" id="RU000383"/>
    </source>
</evidence>
<keyword evidence="6" id="KW-0832">Ubl conjugation</keyword>
<feature type="compositionally biased region" description="Low complexity" evidence="13">
    <location>
        <begin position="470"/>
        <end position="479"/>
    </location>
</feature>
<keyword evidence="5" id="KW-0132">Cell division</keyword>
<feature type="compositionally biased region" description="Basic residues" evidence="13">
    <location>
        <begin position="570"/>
        <end position="582"/>
    </location>
</feature>
<keyword evidence="7" id="KW-0805">Transcription regulation</keyword>
<dbReference type="InterPro" id="IPR047322">
    <property type="entry name" value="CYCLIN_CCNT2_rpt2"/>
</dbReference>
<evidence type="ECO:0000256" key="2">
    <source>
        <dbReference type="ARBA" id="ARBA00008638"/>
    </source>
</evidence>
<dbReference type="Ensembl" id="ENSCLAT00000006082.1">
    <property type="protein sequence ID" value="ENSCLAP00000005979.1"/>
    <property type="gene ID" value="ENSCLAG00000004236.1"/>
</dbReference>
<dbReference type="Pfam" id="PF00134">
    <property type="entry name" value="Cyclin_N"/>
    <property type="match status" value="1"/>
</dbReference>
<feature type="compositionally biased region" description="Basic and acidic residues" evidence="13">
    <location>
        <begin position="399"/>
        <end position="413"/>
    </location>
</feature>
<dbReference type="FunFam" id="1.10.472.10:FF:000004">
    <property type="entry name" value="Cyclin T2"/>
    <property type="match status" value="1"/>
</dbReference>
<dbReference type="Proteomes" id="UP000694398">
    <property type="component" value="Unassembled WGS sequence"/>
</dbReference>
<evidence type="ECO:0000256" key="7">
    <source>
        <dbReference type="ARBA" id="ARBA00023015"/>
    </source>
</evidence>
<dbReference type="CTD" id="905"/>
<feature type="domain" description="Cyclin-like" evidence="14">
    <location>
        <begin position="154"/>
        <end position="242"/>
    </location>
</feature>
<dbReference type="GO" id="GO:0006357">
    <property type="term" value="P:regulation of transcription by RNA polymerase II"/>
    <property type="evidence" value="ECO:0007669"/>
    <property type="project" value="InterPro"/>
</dbReference>
<dbReference type="GO" id="GO:0051301">
    <property type="term" value="P:cell division"/>
    <property type="evidence" value="ECO:0007669"/>
    <property type="project" value="UniProtKB-KW"/>
</dbReference>
<reference evidence="15" key="2">
    <citation type="submission" date="2025-09" db="UniProtKB">
        <authorList>
            <consortium name="Ensembl"/>
        </authorList>
    </citation>
    <scope>IDENTIFICATION</scope>
</reference>
<dbReference type="OrthoDB" id="25002at2759"/>
<evidence type="ECO:0000256" key="8">
    <source>
        <dbReference type="ARBA" id="ARBA00023127"/>
    </source>
</evidence>
<dbReference type="GO" id="GO:0005634">
    <property type="term" value="C:nucleus"/>
    <property type="evidence" value="ECO:0007669"/>
    <property type="project" value="UniProtKB-SubCell"/>
</dbReference>
<protein>
    <submittedName>
        <fullName evidence="15">Cyclin T2</fullName>
    </submittedName>
</protein>
<organism evidence="15 16">
    <name type="scientific">Chinchilla lanigera</name>
    <name type="common">Long-tailed chinchilla</name>
    <name type="synonym">Chinchilla villidera</name>
    <dbReference type="NCBI Taxonomy" id="34839"/>
    <lineage>
        <taxon>Eukaryota</taxon>
        <taxon>Metazoa</taxon>
        <taxon>Chordata</taxon>
        <taxon>Craniata</taxon>
        <taxon>Vertebrata</taxon>
        <taxon>Euteleostomi</taxon>
        <taxon>Mammalia</taxon>
        <taxon>Eutheria</taxon>
        <taxon>Euarchontoglires</taxon>
        <taxon>Glires</taxon>
        <taxon>Rodentia</taxon>
        <taxon>Hystricomorpha</taxon>
        <taxon>Chinchillidae</taxon>
        <taxon>Chinchilla</taxon>
    </lineage>
</organism>
<dbReference type="GeneTree" id="ENSGT00940000155759"/>
<feature type="compositionally biased region" description="Polar residues" evidence="13">
    <location>
        <begin position="364"/>
        <end position="390"/>
    </location>
</feature>
<keyword evidence="9" id="KW-0804">Transcription</keyword>
<dbReference type="Gene3D" id="1.10.472.10">
    <property type="entry name" value="Cyclin-like"/>
    <property type="match status" value="2"/>
</dbReference>
<name>A0A8C2UY41_CHILA</name>
<feature type="compositionally biased region" description="Basic and acidic residues" evidence="13">
    <location>
        <begin position="493"/>
        <end position="507"/>
    </location>
</feature>
<keyword evidence="4" id="KW-0597">Phosphoprotein</keyword>
<keyword evidence="10" id="KW-0539">Nucleus</keyword>
<dbReference type="Pfam" id="PF21797">
    <property type="entry name" value="CycT2-like_C"/>
    <property type="match status" value="1"/>
</dbReference>
<feature type="region of interest" description="Disordered" evidence="13">
    <location>
        <begin position="463"/>
        <end position="667"/>
    </location>
</feature>
<feature type="compositionally biased region" description="Basic and acidic residues" evidence="13">
    <location>
        <begin position="556"/>
        <end position="569"/>
    </location>
</feature>
<gene>
    <name evidence="15" type="primary">CCNT2</name>
</gene>
<feature type="domain" description="Cyclin-like" evidence="14">
    <location>
        <begin position="42"/>
        <end position="141"/>
    </location>
</feature>
<feature type="compositionally biased region" description="Basic and acidic residues" evidence="13">
    <location>
        <begin position="348"/>
        <end position="360"/>
    </location>
</feature>
<dbReference type="FunFam" id="1.10.472.10:FF:000009">
    <property type="entry name" value="cyclin-T2 isoform X1"/>
    <property type="match status" value="1"/>
</dbReference>
<evidence type="ECO:0000259" key="14">
    <source>
        <dbReference type="SMART" id="SM00385"/>
    </source>
</evidence>
<sequence length="667" mass="74168">MASGRGASSRWFFTREQLENTPSRRCGVEADRELSYRQQSANLIQEMGQRLNVSQLTINTAIVYMHRFYMQHSFTKFSRNIISPTALFLAAKVEEQARKLEHVIKVAHACLHPLEPLLDTKCDAYLQQTQELVLLETIMLQTLGFEITIEHPHTDVVKCTQLVRASKDLAQTSYFMATNSLHLTTFCLQYKPTVIACVCIHLACKWSNWEIPVSTDGKHWWEYVDPTVTLELLDELTHEFLQILEKTPSRLKRIRNWRADQAVNKKPKVDGQVTKTPLLGSSLVQNSILVDSVTGVPTNPSFQKPSTSAFPAPVPLNSGNISVPDSHTADNLSMLATGMPSTSYGLSSHKEWPQHQESARTEPIYSQKQEASLSGSQYNINFQQGPSISLHSGLHHRPDKISDHSSVKQEYTHKAGSSKHHGPISATPGVTPQKMSLDKYREKRKLETLDVDVRDHYVAAQVEQQHKHVQSQAASSSSVTSPIKMKIPIASTEKSEKYMAEKKEKSGSLKLRIPLPPTDKGTSKEELKMKIKVSSSERHSSSDEGSGKSKHSSPHISRDHKEKHKEHPANRHHTSSHKHPHLHSGGGSSGSKHSADGIPPTVLRSPVGLSSDGISSSSSSSRKKLHINDASHNHHSKMSKSSKSSGGLRTSQHPRETGQETSGDQRT</sequence>
<feature type="compositionally biased region" description="Basic and acidic residues" evidence="13">
    <location>
        <begin position="653"/>
        <end position="667"/>
    </location>
</feature>
<keyword evidence="11" id="KW-0131">Cell cycle</keyword>
<keyword evidence="8 12" id="KW-0195">Cyclin</keyword>
<dbReference type="CDD" id="cd20598">
    <property type="entry name" value="CYCLIN_CCNT2_rpt2"/>
    <property type="match status" value="1"/>
</dbReference>
<evidence type="ECO:0000256" key="4">
    <source>
        <dbReference type="ARBA" id="ARBA00022553"/>
    </source>
</evidence>
<dbReference type="SMART" id="SM00385">
    <property type="entry name" value="CYCLIN"/>
    <property type="match status" value="2"/>
</dbReference>
<evidence type="ECO:0000313" key="16">
    <source>
        <dbReference type="Proteomes" id="UP000694398"/>
    </source>
</evidence>
<dbReference type="CDD" id="cd20596">
    <property type="entry name" value="CYCLIN_CCNT2_rpt1"/>
    <property type="match status" value="1"/>
</dbReference>
<dbReference type="PANTHER" id="PTHR10026">
    <property type="entry name" value="CYCLIN"/>
    <property type="match status" value="1"/>
</dbReference>
<feature type="region of interest" description="Disordered" evidence="13">
    <location>
        <begin position="342"/>
        <end position="436"/>
    </location>
</feature>
<dbReference type="GO" id="GO:0016538">
    <property type="term" value="F:cyclin-dependent protein serine/threonine kinase regulator activity"/>
    <property type="evidence" value="ECO:0007669"/>
    <property type="project" value="InterPro"/>
</dbReference>